<gene>
    <name evidence="4" type="ORF">KHLLAP_LOCUS14668</name>
</gene>
<accession>A0AAI8W0I9</accession>
<dbReference type="EMBL" id="CAUWAG010000020">
    <property type="protein sequence ID" value="CAJ2514200.1"/>
    <property type="molecule type" value="Genomic_DNA"/>
</dbReference>
<reference evidence="4" key="1">
    <citation type="submission" date="2023-10" db="EMBL/GenBank/DDBJ databases">
        <authorList>
            <person name="Hackl T."/>
        </authorList>
    </citation>
    <scope>NUCLEOTIDE SEQUENCE</scope>
</reference>
<feature type="transmembrane region" description="Helical" evidence="2">
    <location>
        <begin position="396"/>
        <end position="418"/>
    </location>
</feature>
<keyword evidence="2" id="KW-0812">Transmembrane</keyword>
<protein>
    <submittedName>
        <fullName evidence="4">Uu.00g023190.m01.CDS01</fullName>
    </submittedName>
</protein>
<dbReference type="Proteomes" id="UP001295740">
    <property type="component" value="Unassembled WGS sequence"/>
</dbReference>
<evidence type="ECO:0000313" key="4">
    <source>
        <dbReference type="EMBL" id="CAJ2514200.1"/>
    </source>
</evidence>
<dbReference type="AlphaFoldDB" id="A0AAI8W0I9"/>
<proteinExistence type="predicted"/>
<dbReference type="Pfam" id="PF20163">
    <property type="entry name" value="DUF6536"/>
    <property type="match status" value="1"/>
</dbReference>
<evidence type="ECO:0000259" key="3">
    <source>
        <dbReference type="Pfam" id="PF20163"/>
    </source>
</evidence>
<feature type="transmembrane region" description="Helical" evidence="2">
    <location>
        <begin position="130"/>
        <end position="147"/>
    </location>
</feature>
<feature type="transmembrane region" description="Helical" evidence="2">
    <location>
        <begin position="70"/>
        <end position="91"/>
    </location>
</feature>
<dbReference type="PANTHER" id="PTHR35395:SF1">
    <property type="entry name" value="DUF6536 DOMAIN-CONTAINING PROTEIN"/>
    <property type="match status" value="1"/>
</dbReference>
<evidence type="ECO:0000313" key="5">
    <source>
        <dbReference type="Proteomes" id="UP001295740"/>
    </source>
</evidence>
<dbReference type="InterPro" id="IPR046623">
    <property type="entry name" value="DUF6536"/>
</dbReference>
<organism evidence="4 5">
    <name type="scientific">Anthostomella pinea</name>
    <dbReference type="NCBI Taxonomy" id="933095"/>
    <lineage>
        <taxon>Eukaryota</taxon>
        <taxon>Fungi</taxon>
        <taxon>Dikarya</taxon>
        <taxon>Ascomycota</taxon>
        <taxon>Pezizomycotina</taxon>
        <taxon>Sordariomycetes</taxon>
        <taxon>Xylariomycetidae</taxon>
        <taxon>Xylariales</taxon>
        <taxon>Xylariaceae</taxon>
        <taxon>Anthostomella</taxon>
    </lineage>
</organism>
<evidence type="ECO:0000256" key="1">
    <source>
        <dbReference type="SAM" id="MobiDB-lite"/>
    </source>
</evidence>
<feature type="transmembrane region" description="Helical" evidence="2">
    <location>
        <begin position="489"/>
        <end position="511"/>
    </location>
</feature>
<name>A0AAI8W0I9_9PEZI</name>
<feature type="transmembrane region" description="Helical" evidence="2">
    <location>
        <begin position="610"/>
        <end position="631"/>
    </location>
</feature>
<comment type="caution">
    <text evidence="4">The sequence shown here is derived from an EMBL/GenBank/DDBJ whole genome shotgun (WGS) entry which is preliminary data.</text>
</comment>
<feature type="transmembrane region" description="Helical" evidence="2">
    <location>
        <begin position="543"/>
        <end position="564"/>
    </location>
</feature>
<feature type="transmembrane region" description="Helical" evidence="2">
    <location>
        <begin position="21"/>
        <end position="43"/>
    </location>
</feature>
<feature type="transmembrane region" description="Helical" evidence="2">
    <location>
        <begin position="668"/>
        <end position="695"/>
    </location>
</feature>
<feature type="domain" description="DUF6536" evidence="3">
    <location>
        <begin position="19"/>
        <end position="171"/>
    </location>
</feature>
<evidence type="ECO:0000256" key="2">
    <source>
        <dbReference type="SAM" id="Phobius"/>
    </source>
</evidence>
<keyword evidence="2" id="KW-1133">Transmembrane helix</keyword>
<keyword evidence="2" id="KW-0472">Membrane</keyword>
<feature type="region of interest" description="Disordered" evidence="1">
    <location>
        <begin position="733"/>
        <end position="762"/>
    </location>
</feature>
<sequence>MGSSHPHSRRSRPWPLSGWRLAAVVNTALVFLFTVFITALLIWSSARSGGTSTNTMFFTGDCAKSRTMNFWLHLLLNVFSTGVLASSSFFCQTLSSPSRSEVDASHAREQPMSIGVPSVRNLFKVQRFKGISWALFFLSSIPLHLFFNSAIFQTEYQGGHWNLALASEAFAEGAQYFNPGAILMPTGSSYGDRIPYEDYFDSESEISKQITSTASSVGKWKRIEVPECRSQYEYCNARTKYGDVVMVVKSQDPDRFMFHDTSSLGWTRDSVIGPLDNLDEKYWDPHVPANESNSLWFFANCNTTADLSPQTHQAEGCFSTCNEAYGRKEFGNGYLSADQIDPTYNFDFITDRLSDIAQANEHWPGLADPSASQLELEYCLVQEMEPVCKVGLSNELLLVVVICLIIKSSLCLMVTIVLPRDEPLVVPGDAIVSFMNRPDVRTVYNCNLDRSLWKRETESDDESKLDRHRPRQWHLEEPRRWRRAIPISAWLRSYFLFGAVIVFLGFMFGIAQKTNPYNDGSQSIAHSATNGILNIRGSGGGDLIRSVLTANLPQLLLSFSYYAYNSLYTMLCVEKEWNAYSTDYRPLRVTSPKGQQVSAYRLQLPYRYSIPLIVISALLHFLVSNTLYVFILEGGYYMINAPISYSDQGSVPSPVPGSGLSDDAFIGIGYSTVAILIVLIVYNVLALIPLVLCWFRMKGPMVLGGFNSLVISAACHFSPVPAEALGTTASASASAAPATARKPRRGTSFRRPQKPAPAPVPDAITQIPAQDGTMVYYQEGALPSYAGPLEMQICLDADTSYEAGVSRSHLKKKIIPDETEADELEINGDAVVDVSRGLVRWGALKVPLRERDGLNALGGDVGHIGFGSEGHEVETPIEGHWYM</sequence>
<dbReference type="PANTHER" id="PTHR35395">
    <property type="entry name" value="DUF6536 DOMAIN-CONTAINING PROTEIN"/>
    <property type="match status" value="1"/>
</dbReference>
<keyword evidence="5" id="KW-1185">Reference proteome</keyword>
<feature type="compositionally biased region" description="Basic residues" evidence="1">
    <location>
        <begin position="741"/>
        <end position="753"/>
    </location>
</feature>